<keyword evidence="1" id="KW-0560">Oxidoreductase</keyword>
<dbReference type="EMBL" id="LAZR01000006">
    <property type="protein sequence ID" value="KKO09731.1"/>
    <property type="molecule type" value="Genomic_DNA"/>
</dbReference>
<evidence type="ECO:0000313" key="2">
    <source>
        <dbReference type="EMBL" id="KKO09731.1"/>
    </source>
</evidence>
<dbReference type="PANTHER" id="PTHR30041:SF4">
    <property type="entry name" value="ARSENATE REDUCTASE"/>
    <property type="match status" value="1"/>
</dbReference>
<evidence type="ECO:0008006" key="3">
    <source>
        <dbReference type="Google" id="ProtNLM"/>
    </source>
</evidence>
<accession>A0A0F9VXG8</accession>
<sequence length="117" mass="13126">MPAVRIYHNPRCSKSREALALLEQQGVELVVVLYLEEQPDNATISELLLMLGISARDLMRKGEAPYRELDLGNSDLSEAQLVQAMADYPKLIERPIVIKDGKAIIARPPERVLELFA</sequence>
<dbReference type="PANTHER" id="PTHR30041">
    <property type="entry name" value="ARSENATE REDUCTASE"/>
    <property type="match status" value="1"/>
</dbReference>
<proteinExistence type="predicted"/>
<dbReference type="CDD" id="cd03034">
    <property type="entry name" value="ArsC_ArsC"/>
    <property type="match status" value="1"/>
</dbReference>
<dbReference type="Pfam" id="PF03960">
    <property type="entry name" value="ArsC"/>
    <property type="match status" value="1"/>
</dbReference>
<dbReference type="InterPro" id="IPR006659">
    <property type="entry name" value="Arsenate_reductase"/>
</dbReference>
<dbReference type="GO" id="GO:0008794">
    <property type="term" value="F:arsenate reductase (glutaredoxin) activity"/>
    <property type="evidence" value="ECO:0007669"/>
    <property type="project" value="InterPro"/>
</dbReference>
<gene>
    <name evidence="2" type="ORF">LCGC14_0032260</name>
</gene>
<organism evidence="2">
    <name type="scientific">marine sediment metagenome</name>
    <dbReference type="NCBI Taxonomy" id="412755"/>
    <lineage>
        <taxon>unclassified sequences</taxon>
        <taxon>metagenomes</taxon>
        <taxon>ecological metagenomes</taxon>
    </lineage>
</organism>
<name>A0A0F9VXG8_9ZZZZ</name>
<protein>
    <recommendedName>
        <fullName evidence="3">Arsenate reductase</fullName>
    </recommendedName>
</protein>
<dbReference type="PROSITE" id="PS51353">
    <property type="entry name" value="ARSC"/>
    <property type="match status" value="1"/>
</dbReference>
<dbReference type="SUPFAM" id="SSF52833">
    <property type="entry name" value="Thioredoxin-like"/>
    <property type="match status" value="1"/>
</dbReference>
<dbReference type="AlphaFoldDB" id="A0A0F9VXG8"/>
<reference evidence="2" key="1">
    <citation type="journal article" date="2015" name="Nature">
        <title>Complex archaea that bridge the gap between prokaryotes and eukaryotes.</title>
        <authorList>
            <person name="Spang A."/>
            <person name="Saw J.H."/>
            <person name="Jorgensen S.L."/>
            <person name="Zaremba-Niedzwiedzka K."/>
            <person name="Martijn J."/>
            <person name="Lind A.E."/>
            <person name="van Eijk R."/>
            <person name="Schleper C."/>
            <person name="Guy L."/>
            <person name="Ettema T.J."/>
        </authorList>
    </citation>
    <scope>NUCLEOTIDE SEQUENCE</scope>
</reference>
<dbReference type="Gene3D" id="3.40.30.10">
    <property type="entry name" value="Glutaredoxin"/>
    <property type="match status" value="1"/>
</dbReference>
<dbReference type="InterPro" id="IPR036249">
    <property type="entry name" value="Thioredoxin-like_sf"/>
</dbReference>
<dbReference type="NCBIfam" id="TIGR00014">
    <property type="entry name" value="arsC"/>
    <property type="match status" value="1"/>
</dbReference>
<dbReference type="InterPro" id="IPR006660">
    <property type="entry name" value="Arsenate_reductase-like"/>
</dbReference>
<evidence type="ECO:0000256" key="1">
    <source>
        <dbReference type="ARBA" id="ARBA00023002"/>
    </source>
</evidence>
<comment type="caution">
    <text evidence="2">The sequence shown here is derived from an EMBL/GenBank/DDBJ whole genome shotgun (WGS) entry which is preliminary data.</text>
</comment>